<feature type="region of interest" description="Disordered" evidence="1">
    <location>
        <begin position="60"/>
        <end position="101"/>
    </location>
</feature>
<dbReference type="Proteomes" id="UP001360560">
    <property type="component" value="Unassembled WGS sequence"/>
</dbReference>
<name>A0AAV5QMX7_9ASCO</name>
<comment type="caution">
    <text evidence="2">The sequence shown here is derived from an EMBL/GenBank/DDBJ whole genome shotgun (WGS) entry which is preliminary data.</text>
</comment>
<dbReference type="GeneID" id="90074031"/>
<keyword evidence="3" id="KW-1185">Reference proteome</keyword>
<evidence type="ECO:0000313" key="3">
    <source>
        <dbReference type="Proteomes" id="UP001360560"/>
    </source>
</evidence>
<reference evidence="2 3" key="1">
    <citation type="journal article" date="2023" name="Elife">
        <title>Identification of key yeast species and microbe-microbe interactions impacting larval growth of Drosophila in the wild.</title>
        <authorList>
            <person name="Mure A."/>
            <person name="Sugiura Y."/>
            <person name="Maeda R."/>
            <person name="Honda K."/>
            <person name="Sakurai N."/>
            <person name="Takahashi Y."/>
            <person name="Watada M."/>
            <person name="Katoh T."/>
            <person name="Gotoh A."/>
            <person name="Gotoh Y."/>
            <person name="Taniguchi I."/>
            <person name="Nakamura K."/>
            <person name="Hayashi T."/>
            <person name="Katayama T."/>
            <person name="Uemura T."/>
            <person name="Hattori Y."/>
        </authorList>
    </citation>
    <scope>NUCLEOTIDE SEQUENCE [LARGE SCALE GENOMIC DNA]</scope>
    <source>
        <strain evidence="2 3">SC-9</strain>
    </source>
</reference>
<feature type="compositionally biased region" description="Polar residues" evidence="1">
    <location>
        <begin position="380"/>
        <end position="391"/>
    </location>
</feature>
<protein>
    <recommendedName>
        <fullName evidence="4">C2H2-type domain-containing protein</fullName>
    </recommendedName>
</protein>
<organism evidence="2 3">
    <name type="scientific">Saccharomycopsis crataegensis</name>
    <dbReference type="NCBI Taxonomy" id="43959"/>
    <lineage>
        <taxon>Eukaryota</taxon>
        <taxon>Fungi</taxon>
        <taxon>Dikarya</taxon>
        <taxon>Ascomycota</taxon>
        <taxon>Saccharomycotina</taxon>
        <taxon>Saccharomycetes</taxon>
        <taxon>Saccharomycopsidaceae</taxon>
        <taxon>Saccharomycopsis</taxon>
    </lineage>
</organism>
<evidence type="ECO:0008006" key="4">
    <source>
        <dbReference type="Google" id="ProtNLM"/>
    </source>
</evidence>
<feature type="compositionally biased region" description="Low complexity" evidence="1">
    <location>
        <begin position="274"/>
        <end position="284"/>
    </location>
</feature>
<evidence type="ECO:0000256" key="1">
    <source>
        <dbReference type="SAM" id="MobiDB-lite"/>
    </source>
</evidence>
<dbReference type="RefSeq" id="XP_064853052.1">
    <property type="nucleotide sequence ID" value="XM_064996980.1"/>
</dbReference>
<feature type="region of interest" description="Disordered" evidence="1">
    <location>
        <begin position="375"/>
        <end position="408"/>
    </location>
</feature>
<proteinExistence type="predicted"/>
<gene>
    <name evidence="2" type="ORF">DASC09_033810</name>
</gene>
<feature type="compositionally biased region" description="Polar residues" evidence="1">
    <location>
        <begin position="239"/>
        <end position="267"/>
    </location>
</feature>
<feature type="compositionally biased region" description="Low complexity" evidence="1">
    <location>
        <begin position="334"/>
        <end position="354"/>
    </location>
</feature>
<feature type="region of interest" description="Disordered" evidence="1">
    <location>
        <begin position="161"/>
        <end position="284"/>
    </location>
</feature>
<dbReference type="AlphaFoldDB" id="A0AAV5QMX7"/>
<evidence type="ECO:0000313" key="2">
    <source>
        <dbReference type="EMBL" id="GMM36056.1"/>
    </source>
</evidence>
<accession>A0AAV5QMX7</accession>
<feature type="compositionally biased region" description="Low complexity" evidence="1">
    <location>
        <begin position="60"/>
        <end position="97"/>
    </location>
</feature>
<dbReference type="EMBL" id="BTFZ01000011">
    <property type="protein sequence ID" value="GMM36056.1"/>
    <property type="molecule type" value="Genomic_DNA"/>
</dbReference>
<feature type="compositionally biased region" description="Polar residues" evidence="1">
    <location>
        <begin position="214"/>
        <end position="223"/>
    </location>
</feature>
<feature type="compositionally biased region" description="Low complexity" evidence="1">
    <location>
        <begin position="163"/>
        <end position="178"/>
    </location>
</feature>
<feature type="compositionally biased region" description="Low complexity" evidence="1">
    <location>
        <begin position="195"/>
        <end position="210"/>
    </location>
</feature>
<sequence>MHSEKPSTWERKCKTCNIKFTNERSCALHLQQYTDHQLESAEEVKDRVFRSLANNFTESLTKRGSSSSLPSTTAPTKRPSSSSKKSASSSRNSSVSSPGKKRKNIIFTNAATVPSSLYKDNRTKFTQDLVFISDDQESFEPIYGPDNPVKELPVPVASKRAYCSPSPCQSPNQPPVSSMGPETYYSMNQSRRKSSSSFRPPTSSSFSSTRPETGRSSISSMNQDDPLYPSFKSPFLPYQPSQTYPYPNQPINYAPQSQFPPSRSHSFSLPPRQASTSTASISSISSSSEIYPHQLYSRYSFPSGNQSQGQLESSKLIMPNANASTSNIGASYDGSNFRSPSSSSRRGSVSTGFSEEPITLPSIKQIFEDPDVLNDFHANKYNNHNGGTNPNDRTKRFSGPSFDNPRKK</sequence>
<feature type="region of interest" description="Disordered" evidence="1">
    <location>
        <begin position="326"/>
        <end position="361"/>
    </location>
</feature>